<reference evidence="1 2" key="1">
    <citation type="submission" date="2018-07" db="EMBL/GenBank/DDBJ databases">
        <title>Genomic Encyclopedia of Type Strains, Phase IV (KMG-IV): sequencing the most valuable type-strain genomes for metagenomic binning, comparative biology and taxonomic classification.</title>
        <authorList>
            <person name="Goeker M."/>
        </authorList>
    </citation>
    <scope>NUCLEOTIDE SEQUENCE [LARGE SCALE GENOMIC DNA]</scope>
    <source>
        <strain evidence="1 2">DSM 27696</strain>
    </source>
</reference>
<accession>A0A368X3H2</accession>
<dbReference type="Proteomes" id="UP000252585">
    <property type="component" value="Unassembled WGS sequence"/>
</dbReference>
<gene>
    <name evidence="1" type="ORF">DFR57_12515</name>
</gene>
<keyword evidence="2" id="KW-1185">Reference proteome</keyword>
<name>A0A368X3H2_9BACI</name>
<dbReference type="AlphaFoldDB" id="A0A368X3H2"/>
<organism evidence="1 2">
    <name type="scientific">Saliterribacillus persicus</name>
    <dbReference type="NCBI Taxonomy" id="930114"/>
    <lineage>
        <taxon>Bacteria</taxon>
        <taxon>Bacillati</taxon>
        <taxon>Bacillota</taxon>
        <taxon>Bacilli</taxon>
        <taxon>Bacillales</taxon>
        <taxon>Bacillaceae</taxon>
        <taxon>Saliterribacillus</taxon>
    </lineage>
</organism>
<proteinExistence type="predicted"/>
<evidence type="ECO:0000313" key="1">
    <source>
        <dbReference type="EMBL" id="RCW62572.1"/>
    </source>
</evidence>
<comment type="caution">
    <text evidence="1">The sequence shown here is derived from an EMBL/GenBank/DDBJ whole genome shotgun (WGS) entry which is preliminary data.</text>
</comment>
<evidence type="ECO:0000313" key="2">
    <source>
        <dbReference type="Proteomes" id="UP000252585"/>
    </source>
</evidence>
<dbReference type="EMBL" id="QPJJ01000025">
    <property type="protein sequence ID" value="RCW62572.1"/>
    <property type="molecule type" value="Genomic_DNA"/>
</dbReference>
<dbReference type="RefSeq" id="WP_114354561.1">
    <property type="nucleotide sequence ID" value="NZ_QPJJ01000025.1"/>
</dbReference>
<sequence>MNEIDADAFYLAIRTQENKIKSLSQELDYLLSVSPNKNAGIFEQNLYSVSDYLVDIYEFQFNNDSKIHEMSDILRSYGIEIEELFYSEGTTEKEKSEVIRNLIEEANNEIEELMESS</sequence>
<protein>
    <submittedName>
        <fullName evidence="1">Uncharacterized protein</fullName>
    </submittedName>
</protein>